<dbReference type="WBParaSite" id="MBELARI_LOCUS1764">
    <property type="protein sequence ID" value="MBELARI_LOCUS1764"/>
    <property type="gene ID" value="MBELARI_LOCUS1764"/>
</dbReference>
<name>A0AAF3EV39_9BILA</name>
<proteinExistence type="predicted"/>
<keyword evidence="1" id="KW-0732">Signal</keyword>
<dbReference type="Gene3D" id="1.10.100.10">
    <property type="entry name" value="Insulin-like"/>
    <property type="match status" value="1"/>
</dbReference>
<dbReference type="AlphaFoldDB" id="A0AAF3EV39"/>
<protein>
    <submittedName>
        <fullName evidence="3">Uncharacterized protein</fullName>
    </submittedName>
</protein>
<evidence type="ECO:0000313" key="3">
    <source>
        <dbReference type="WBParaSite" id="MBELARI_LOCUS1764"/>
    </source>
</evidence>
<dbReference type="Proteomes" id="UP000887575">
    <property type="component" value="Unassembled WGS sequence"/>
</dbReference>
<organism evidence="2 3">
    <name type="scientific">Mesorhabditis belari</name>
    <dbReference type="NCBI Taxonomy" id="2138241"/>
    <lineage>
        <taxon>Eukaryota</taxon>
        <taxon>Metazoa</taxon>
        <taxon>Ecdysozoa</taxon>
        <taxon>Nematoda</taxon>
        <taxon>Chromadorea</taxon>
        <taxon>Rhabditida</taxon>
        <taxon>Rhabditina</taxon>
        <taxon>Rhabditomorpha</taxon>
        <taxon>Rhabditoidea</taxon>
        <taxon>Rhabditidae</taxon>
        <taxon>Mesorhabditinae</taxon>
        <taxon>Mesorhabditis</taxon>
    </lineage>
</organism>
<dbReference type="InterPro" id="IPR036438">
    <property type="entry name" value="Insulin-like_sf"/>
</dbReference>
<keyword evidence="2" id="KW-1185">Reference proteome</keyword>
<accession>A0AAF3EV39</accession>
<dbReference type="SUPFAM" id="SSF56994">
    <property type="entry name" value="Insulin-like"/>
    <property type="match status" value="1"/>
</dbReference>
<sequence length="69" mass="7641">MRREEPRRLCGRFLTTKVNLMCKGCTKPVANSNGEVGTGFSGLADICCYKGKCTDSIVKQHCDDDCKNH</sequence>
<evidence type="ECO:0000256" key="1">
    <source>
        <dbReference type="ARBA" id="ARBA00022729"/>
    </source>
</evidence>
<evidence type="ECO:0000313" key="2">
    <source>
        <dbReference type="Proteomes" id="UP000887575"/>
    </source>
</evidence>
<reference evidence="3" key="1">
    <citation type="submission" date="2024-02" db="UniProtKB">
        <authorList>
            <consortium name="WormBaseParasite"/>
        </authorList>
    </citation>
    <scope>IDENTIFICATION</scope>
</reference>